<dbReference type="Pfam" id="PF00990">
    <property type="entry name" value="GGDEF"/>
    <property type="match status" value="1"/>
</dbReference>
<dbReference type="EMBL" id="JACHNH010000001">
    <property type="protein sequence ID" value="MBB4762242.1"/>
    <property type="molecule type" value="Genomic_DNA"/>
</dbReference>
<dbReference type="SMART" id="SM00052">
    <property type="entry name" value="EAL"/>
    <property type="match status" value="1"/>
</dbReference>
<dbReference type="RefSeq" id="WP_239087311.1">
    <property type="nucleotide sequence ID" value="NZ_BOMK01000012.1"/>
</dbReference>
<dbReference type="NCBIfam" id="TIGR00254">
    <property type="entry name" value="GGDEF"/>
    <property type="match status" value="1"/>
</dbReference>
<dbReference type="Gene3D" id="3.30.70.270">
    <property type="match status" value="1"/>
</dbReference>
<feature type="domain" description="GGDEF" evidence="3">
    <location>
        <begin position="348"/>
        <end position="482"/>
    </location>
</feature>
<dbReference type="AlphaFoldDB" id="A0A7W7HWU0"/>
<gene>
    <name evidence="4" type="ORF">BJ971_002798</name>
</gene>
<proteinExistence type="predicted"/>
<feature type="transmembrane region" description="Helical" evidence="1">
    <location>
        <begin position="122"/>
        <end position="145"/>
    </location>
</feature>
<feature type="transmembrane region" description="Helical" evidence="1">
    <location>
        <begin position="253"/>
        <end position="274"/>
    </location>
</feature>
<protein>
    <submittedName>
        <fullName evidence="4">Diguanylate cyclase (GGDEF)-like protein</fullName>
    </submittedName>
</protein>
<feature type="transmembrane region" description="Helical" evidence="1">
    <location>
        <begin position="36"/>
        <end position="52"/>
    </location>
</feature>
<evidence type="ECO:0000313" key="4">
    <source>
        <dbReference type="EMBL" id="MBB4762242.1"/>
    </source>
</evidence>
<feature type="domain" description="EAL" evidence="2">
    <location>
        <begin position="491"/>
        <end position="746"/>
    </location>
</feature>
<dbReference type="PANTHER" id="PTHR44757:SF2">
    <property type="entry name" value="BIOFILM ARCHITECTURE MAINTENANCE PROTEIN MBAA"/>
    <property type="match status" value="1"/>
</dbReference>
<keyword evidence="5" id="KW-1185">Reference proteome</keyword>
<reference evidence="4 5" key="1">
    <citation type="submission" date="2020-08" db="EMBL/GenBank/DDBJ databases">
        <title>Sequencing the genomes of 1000 actinobacteria strains.</title>
        <authorList>
            <person name="Klenk H.-P."/>
        </authorList>
    </citation>
    <scope>NUCLEOTIDE SEQUENCE [LARGE SCALE GENOMIC DNA]</scope>
    <source>
        <strain evidence="4 5">DSM 43149</strain>
    </source>
</reference>
<accession>A0A7W7HWU0</accession>
<evidence type="ECO:0000256" key="1">
    <source>
        <dbReference type="SAM" id="Phobius"/>
    </source>
</evidence>
<dbReference type="InterPro" id="IPR029787">
    <property type="entry name" value="Nucleotide_cyclase"/>
</dbReference>
<dbReference type="PROSITE" id="PS50887">
    <property type="entry name" value="GGDEF"/>
    <property type="match status" value="1"/>
</dbReference>
<dbReference type="PROSITE" id="PS50883">
    <property type="entry name" value="EAL"/>
    <property type="match status" value="1"/>
</dbReference>
<dbReference type="SUPFAM" id="SSF141868">
    <property type="entry name" value="EAL domain-like"/>
    <property type="match status" value="1"/>
</dbReference>
<evidence type="ECO:0000259" key="3">
    <source>
        <dbReference type="PROSITE" id="PS50887"/>
    </source>
</evidence>
<dbReference type="SMART" id="SM00267">
    <property type="entry name" value="GGDEF"/>
    <property type="match status" value="1"/>
</dbReference>
<feature type="transmembrane region" description="Helical" evidence="1">
    <location>
        <begin position="64"/>
        <end position="83"/>
    </location>
</feature>
<feature type="transmembrane region" description="Helical" evidence="1">
    <location>
        <begin position="151"/>
        <end position="176"/>
    </location>
</feature>
<evidence type="ECO:0000313" key="5">
    <source>
        <dbReference type="Proteomes" id="UP000578112"/>
    </source>
</evidence>
<keyword evidence="1" id="KW-0812">Transmembrane</keyword>
<organism evidence="4 5">
    <name type="scientific">Actinoplanes digitatis</name>
    <dbReference type="NCBI Taxonomy" id="1868"/>
    <lineage>
        <taxon>Bacteria</taxon>
        <taxon>Bacillati</taxon>
        <taxon>Actinomycetota</taxon>
        <taxon>Actinomycetes</taxon>
        <taxon>Micromonosporales</taxon>
        <taxon>Micromonosporaceae</taxon>
        <taxon>Actinoplanes</taxon>
    </lineage>
</organism>
<dbReference type="SUPFAM" id="SSF55073">
    <property type="entry name" value="Nucleotide cyclase"/>
    <property type="match status" value="1"/>
</dbReference>
<dbReference type="InterPro" id="IPR035919">
    <property type="entry name" value="EAL_sf"/>
</dbReference>
<dbReference type="InterPro" id="IPR052155">
    <property type="entry name" value="Biofilm_reg_signaling"/>
</dbReference>
<dbReference type="Pfam" id="PF00563">
    <property type="entry name" value="EAL"/>
    <property type="match status" value="1"/>
</dbReference>
<evidence type="ECO:0000259" key="2">
    <source>
        <dbReference type="PROSITE" id="PS50883"/>
    </source>
</evidence>
<dbReference type="InterPro" id="IPR001633">
    <property type="entry name" value="EAL_dom"/>
</dbReference>
<feature type="transmembrane region" description="Helical" evidence="1">
    <location>
        <begin position="89"/>
        <end position="110"/>
    </location>
</feature>
<dbReference type="Gene3D" id="3.20.20.450">
    <property type="entry name" value="EAL domain"/>
    <property type="match status" value="1"/>
</dbReference>
<dbReference type="CDD" id="cd01948">
    <property type="entry name" value="EAL"/>
    <property type="match status" value="1"/>
</dbReference>
<feature type="transmembrane region" description="Helical" evidence="1">
    <location>
        <begin position="12"/>
        <end position="30"/>
    </location>
</feature>
<keyword evidence="1" id="KW-0472">Membrane</keyword>
<name>A0A7W7HWU0_9ACTN</name>
<comment type="caution">
    <text evidence="4">The sequence shown here is derived from an EMBL/GenBank/DDBJ whole genome shotgun (WGS) entry which is preliminary data.</text>
</comment>
<feature type="transmembrane region" description="Helical" evidence="1">
    <location>
        <begin position="280"/>
        <end position="297"/>
    </location>
</feature>
<dbReference type="CDD" id="cd01949">
    <property type="entry name" value="GGDEF"/>
    <property type="match status" value="1"/>
</dbReference>
<feature type="transmembrane region" description="Helical" evidence="1">
    <location>
        <begin position="188"/>
        <end position="213"/>
    </location>
</feature>
<dbReference type="PANTHER" id="PTHR44757">
    <property type="entry name" value="DIGUANYLATE CYCLASE DGCP"/>
    <property type="match status" value="1"/>
</dbReference>
<dbReference type="Proteomes" id="UP000578112">
    <property type="component" value="Unassembled WGS sequence"/>
</dbReference>
<sequence length="759" mass="81174">MRSKAPSTPGRRWWQIFGGIGVLATLLYTLGIAPDVCFVVIGVGTIWACFGAPRRFGAQPRAAWPFLGASALSFLIGVVLRPLVVDHPLVADAFTIPGYILLGIFFALLLRARGRIERHAVLDCLIVCLAAGLAGALLLAAPAAAVPGRSVVVSVLAGIYPMFDVVLLALCVNLTFTARTWPVSLKALLSAMSLLVVGDVAYAIIGISGRLYASPLLDVPFLLSYTALGVAALHPSVVELGRATRYPVQAWSWGRMLLLVPAVLTPFLLLVFVGGHSAEYRALIGACGIAIVALLLLRAVTAVKAQVAAQLHSEHQAMHDPLTGLPNRRMISTEIARLIAALPPDDPRLVWVCFLDLDGFKWVNDSWGHDTGDQLVIEVGTRLQAVLPAGTMLARVGGDEFLIAYVGGEQGALRLVDDVHRCFARPLPVRDTEVVISASIGIAHAPGNSSPTTTAEALLRDADTAMYRSKAEGPGNATVFDSSMHDRVRERIELEAALRTALAEGQLNVVYQPIVRLESGRPVGAEALTRWNHPERGPIPPTTFIPIAEDAGLIGQLGTWVRTEGLRQLAQWRADGTVGPDFYLSVNVSPSQLRDETMPLTVSAELMRYGVPATAIALEMTESVMADDGVTARVLFELRELGMKLLVDDFGTGFSALGYLRQFPVTGVKIDRSFVSGLGENGEDEEIVRAVVAMGRALGLSIVAEGVETRVQRDALAAVGVTQGQGWLWGPGVPPEDFARHWSARLHLPGDARLGAGNP</sequence>
<dbReference type="InterPro" id="IPR000160">
    <property type="entry name" value="GGDEF_dom"/>
</dbReference>
<dbReference type="InterPro" id="IPR043128">
    <property type="entry name" value="Rev_trsase/Diguanyl_cyclase"/>
</dbReference>
<keyword evidence="1" id="KW-1133">Transmembrane helix</keyword>